<evidence type="ECO:0000256" key="5">
    <source>
        <dbReference type="SAM" id="MobiDB-lite"/>
    </source>
</evidence>
<evidence type="ECO:0000256" key="3">
    <source>
        <dbReference type="ARBA" id="ARBA00022801"/>
    </source>
</evidence>
<evidence type="ECO:0000313" key="8">
    <source>
        <dbReference type="Proteomes" id="UP000563898"/>
    </source>
</evidence>
<dbReference type="Pfam" id="PF01083">
    <property type="entry name" value="Cutinase"/>
    <property type="match status" value="1"/>
</dbReference>
<organism evidence="7 8">
    <name type="scientific">Gordonia polyisoprenivorans</name>
    <dbReference type="NCBI Taxonomy" id="84595"/>
    <lineage>
        <taxon>Bacteria</taxon>
        <taxon>Bacillati</taxon>
        <taxon>Actinomycetota</taxon>
        <taxon>Actinomycetes</taxon>
        <taxon>Mycobacteriales</taxon>
        <taxon>Gordoniaceae</taxon>
        <taxon>Gordonia</taxon>
    </lineage>
</organism>
<keyword evidence="6" id="KW-0472">Membrane</keyword>
<keyword evidence="2" id="KW-0719">Serine esterase</keyword>
<dbReference type="SUPFAM" id="SSF53474">
    <property type="entry name" value="alpha/beta-Hydrolases"/>
    <property type="match status" value="1"/>
</dbReference>
<dbReference type="PANTHER" id="PTHR33630">
    <property type="entry name" value="CUTINASE RV1984C-RELATED-RELATED"/>
    <property type="match status" value="1"/>
</dbReference>
<evidence type="ECO:0000256" key="2">
    <source>
        <dbReference type="ARBA" id="ARBA00022487"/>
    </source>
</evidence>
<dbReference type="RefSeq" id="WP_006369238.1">
    <property type="nucleotide sequence ID" value="NZ_CP085887.1"/>
</dbReference>
<keyword evidence="6" id="KW-0812">Transmembrane</keyword>
<gene>
    <name evidence="7" type="ORF">HGA05_04825</name>
</gene>
<proteinExistence type="inferred from homology"/>
<dbReference type="Gene3D" id="3.40.50.1820">
    <property type="entry name" value="alpha/beta hydrolase"/>
    <property type="match status" value="1"/>
</dbReference>
<feature type="transmembrane region" description="Helical" evidence="6">
    <location>
        <begin position="12"/>
        <end position="36"/>
    </location>
</feature>
<dbReference type="GO" id="GO:0052689">
    <property type="term" value="F:carboxylic ester hydrolase activity"/>
    <property type="evidence" value="ECO:0007669"/>
    <property type="project" value="UniProtKB-KW"/>
</dbReference>
<evidence type="ECO:0000256" key="1">
    <source>
        <dbReference type="ARBA" id="ARBA00007534"/>
    </source>
</evidence>
<keyword evidence="4" id="KW-1015">Disulfide bond</keyword>
<reference evidence="7 8" key="1">
    <citation type="submission" date="2020-04" db="EMBL/GenBank/DDBJ databases">
        <title>MicrobeNet Type strains.</title>
        <authorList>
            <person name="Nicholson A.C."/>
        </authorList>
    </citation>
    <scope>NUCLEOTIDE SEQUENCE [LARGE SCALE GENOMIC DNA]</scope>
    <source>
        <strain evidence="7 8">ATCC BAA-14</strain>
    </source>
</reference>
<name>A0A846WKP5_9ACTN</name>
<protein>
    <submittedName>
        <fullName evidence="7">Cutinase family protein</fullName>
    </submittedName>
</protein>
<dbReference type="AlphaFoldDB" id="A0A846WKP5"/>
<dbReference type="InterPro" id="IPR029058">
    <property type="entry name" value="AB_hydrolase_fold"/>
</dbReference>
<dbReference type="Proteomes" id="UP000563898">
    <property type="component" value="Unassembled WGS sequence"/>
</dbReference>
<dbReference type="PANTHER" id="PTHR33630:SF9">
    <property type="entry name" value="CUTINASE 4"/>
    <property type="match status" value="1"/>
</dbReference>
<keyword evidence="6" id="KW-1133">Transmembrane helix</keyword>
<feature type="region of interest" description="Disordered" evidence="5">
    <location>
        <begin position="45"/>
        <end position="67"/>
    </location>
</feature>
<evidence type="ECO:0000313" key="7">
    <source>
        <dbReference type="EMBL" id="NKY00891.1"/>
    </source>
</evidence>
<comment type="similarity">
    <text evidence="1">Belongs to the cutinase family.</text>
</comment>
<evidence type="ECO:0000256" key="4">
    <source>
        <dbReference type="ARBA" id="ARBA00023157"/>
    </source>
</evidence>
<sequence>MNARKKRSRTSRALRLLMVAVALIAVIAIVLIAIWIKGIVEGPPAPPRGGGPSSTTTTPPNRPEAQPADCADVLTLVIPGTWESTPNDDPLNPTSKPASLLLRVSKAIKSEFPESRTEVYTVPYIAEFRNPTILNDRQSSYNDSRTQGYKRAAGKIISTHEHCPLTRYVIVGFSQGAVIGGDLASAIGNGRGNVLPQSDADLVLGVGLIADGRRQPGDQRDIGPNPPGVGAEIALAGMGSLVPGTTMTGPRPGGFGDLQSKVVSICAPGDLICDAPTASNPLSAVSQLASAINNPVHAMYATPRYWSLDGATATQWMRGWVNGLIDEAPRPAHN</sequence>
<accession>A0A846WKP5</accession>
<dbReference type="SMART" id="SM01110">
    <property type="entry name" value="Cutinase"/>
    <property type="match status" value="1"/>
</dbReference>
<keyword evidence="3" id="KW-0378">Hydrolase</keyword>
<evidence type="ECO:0000256" key="6">
    <source>
        <dbReference type="SAM" id="Phobius"/>
    </source>
</evidence>
<dbReference type="InterPro" id="IPR000675">
    <property type="entry name" value="Cutinase/axe"/>
</dbReference>
<dbReference type="EMBL" id="JAAXPC010000002">
    <property type="protein sequence ID" value="NKY00891.1"/>
    <property type="molecule type" value="Genomic_DNA"/>
</dbReference>
<comment type="caution">
    <text evidence="7">The sequence shown here is derived from an EMBL/GenBank/DDBJ whole genome shotgun (WGS) entry which is preliminary data.</text>
</comment>